<organism evidence="13 14">
    <name type="scientific">Oncorhynchus tshawytscha</name>
    <name type="common">Chinook salmon</name>
    <name type="synonym">Salmo tshawytscha</name>
    <dbReference type="NCBI Taxonomy" id="74940"/>
    <lineage>
        <taxon>Eukaryota</taxon>
        <taxon>Metazoa</taxon>
        <taxon>Chordata</taxon>
        <taxon>Craniata</taxon>
        <taxon>Vertebrata</taxon>
        <taxon>Euteleostomi</taxon>
        <taxon>Actinopterygii</taxon>
        <taxon>Neopterygii</taxon>
        <taxon>Teleostei</taxon>
        <taxon>Protacanthopterygii</taxon>
        <taxon>Salmoniformes</taxon>
        <taxon>Salmonidae</taxon>
        <taxon>Salmoninae</taxon>
        <taxon>Oncorhynchus</taxon>
    </lineage>
</organism>
<dbReference type="InterPro" id="IPR013783">
    <property type="entry name" value="Ig-like_fold"/>
</dbReference>
<evidence type="ECO:0000256" key="4">
    <source>
        <dbReference type="ARBA" id="ARBA00022859"/>
    </source>
</evidence>
<comment type="subcellular location">
    <subcellularLocation>
        <location evidence="1">Membrane</location>
        <topology evidence="1">Single-pass type I membrane protein</topology>
    </subcellularLocation>
</comment>
<reference evidence="13" key="1">
    <citation type="submission" date="2025-08" db="UniProtKB">
        <authorList>
            <consortium name="Ensembl"/>
        </authorList>
    </citation>
    <scope>IDENTIFICATION</scope>
</reference>
<dbReference type="Pfam" id="PF00993">
    <property type="entry name" value="MHC_II_alpha"/>
    <property type="match status" value="1"/>
</dbReference>
<dbReference type="InterPro" id="IPR014745">
    <property type="entry name" value="MHC_II_a/b_N"/>
</dbReference>
<keyword evidence="6" id="KW-1064">Adaptive immunity</keyword>
<dbReference type="GO" id="GO:0042613">
    <property type="term" value="C:MHC class II protein complex"/>
    <property type="evidence" value="ECO:0007669"/>
    <property type="project" value="UniProtKB-KW"/>
</dbReference>
<keyword evidence="3" id="KW-0732">Signal</keyword>
<evidence type="ECO:0000256" key="6">
    <source>
        <dbReference type="ARBA" id="ARBA00023130"/>
    </source>
</evidence>
<dbReference type="InterPro" id="IPR003006">
    <property type="entry name" value="Ig/MHC_CS"/>
</dbReference>
<dbReference type="GeneTree" id="ENSGT00940000161847"/>
<keyword evidence="14" id="KW-1185">Reference proteome</keyword>
<proteinExistence type="predicted"/>
<keyword evidence="8" id="KW-1015">Disulfide bond</keyword>
<dbReference type="InterPro" id="IPR001003">
    <property type="entry name" value="MHC_II_a_N"/>
</dbReference>
<dbReference type="Pfam" id="PF07654">
    <property type="entry name" value="C1-set"/>
    <property type="match status" value="1"/>
</dbReference>
<keyword evidence="11" id="KW-0393">Immunoglobulin domain</keyword>
<keyword evidence="5" id="KW-1133">Transmembrane helix</keyword>
<dbReference type="Gene3D" id="3.10.320.10">
    <property type="entry name" value="Class II Histocompatibility Antigen, M Beta Chain, Chain B, domain 1"/>
    <property type="match status" value="1"/>
</dbReference>
<evidence type="ECO:0000256" key="11">
    <source>
        <dbReference type="ARBA" id="ARBA00023319"/>
    </source>
</evidence>
<dbReference type="Proteomes" id="UP000694402">
    <property type="component" value="Unassembled WGS sequence"/>
</dbReference>
<evidence type="ECO:0000256" key="10">
    <source>
        <dbReference type="ARBA" id="ARBA00023182"/>
    </source>
</evidence>
<dbReference type="AlphaFoldDB" id="A0A8C8FIU2"/>
<evidence type="ECO:0000256" key="8">
    <source>
        <dbReference type="ARBA" id="ARBA00023157"/>
    </source>
</evidence>
<dbReference type="Gene3D" id="2.60.40.10">
    <property type="entry name" value="Immunoglobulins"/>
    <property type="match status" value="1"/>
</dbReference>
<evidence type="ECO:0000256" key="7">
    <source>
        <dbReference type="ARBA" id="ARBA00023136"/>
    </source>
</evidence>
<dbReference type="Ensembl" id="ENSOTST00005038580.2">
    <property type="protein sequence ID" value="ENSOTSP00005035537.1"/>
    <property type="gene ID" value="ENSOTSG00005016746.2"/>
</dbReference>
<dbReference type="SUPFAM" id="SSF54452">
    <property type="entry name" value="MHC antigen-recognition domain"/>
    <property type="match status" value="1"/>
</dbReference>
<keyword evidence="7" id="KW-0472">Membrane</keyword>
<dbReference type="InterPro" id="IPR011162">
    <property type="entry name" value="MHC_I/II-like_Ag-recog"/>
</dbReference>
<dbReference type="PROSITE" id="PS00290">
    <property type="entry name" value="IG_MHC"/>
    <property type="match status" value="1"/>
</dbReference>
<dbReference type="PANTHER" id="PTHR19944:SF86">
    <property type="entry name" value="HLA CLASS II HISTOCOMPATIBILITY ANTIGEN, DR ALPHA CHAIN"/>
    <property type="match status" value="1"/>
</dbReference>
<keyword evidence="9" id="KW-0325">Glycoprotein</keyword>
<protein>
    <recommendedName>
        <fullName evidence="12">Immunoglobulin C1-set domain-containing protein</fullName>
    </recommendedName>
</protein>
<dbReference type="GO" id="GO:0002250">
    <property type="term" value="P:adaptive immune response"/>
    <property type="evidence" value="ECO:0007669"/>
    <property type="project" value="UniProtKB-KW"/>
</dbReference>
<dbReference type="InterPro" id="IPR036179">
    <property type="entry name" value="Ig-like_dom_sf"/>
</dbReference>
<keyword evidence="2" id="KW-0812">Transmembrane</keyword>
<sequence>MRDRNVIRGRKQTGHYFACKNHFSSILGSSILFRKPIEADSCFISVRIVIKTTFTERCNQINYIAFNYSRTREQDCHVCHFPSQRVLLNTGNHLLRFLTFCQKNITSDKEYEVEFDGDELFYVDPMTYRWTPDPGLTISQTQYYSNEDFSFRIFSYLSITPQEGDIYSCSVGHISLQEPFTRNWEVEVHTAHQTVETAVCVGSVTLGVVGVATGVWFIKKAKSSLL</sequence>
<reference evidence="13" key="2">
    <citation type="submission" date="2025-09" db="UniProtKB">
        <authorList>
            <consortium name="Ensembl"/>
        </authorList>
    </citation>
    <scope>IDENTIFICATION</scope>
</reference>
<accession>A0A8C8FIU2</accession>
<evidence type="ECO:0000256" key="5">
    <source>
        <dbReference type="ARBA" id="ARBA00022989"/>
    </source>
</evidence>
<evidence type="ECO:0000256" key="9">
    <source>
        <dbReference type="ARBA" id="ARBA00023180"/>
    </source>
</evidence>
<dbReference type="SUPFAM" id="SSF48726">
    <property type="entry name" value="Immunoglobulin"/>
    <property type="match status" value="1"/>
</dbReference>
<evidence type="ECO:0000259" key="12">
    <source>
        <dbReference type="SMART" id="SM00407"/>
    </source>
</evidence>
<evidence type="ECO:0000256" key="3">
    <source>
        <dbReference type="ARBA" id="ARBA00022729"/>
    </source>
</evidence>
<evidence type="ECO:0000313" key="14">
    <source>
        <dbReference type="Proteomes" id="UP000694402"/>
    </source>
</evidence>
<keyword evidence="4" id="KW-0391">Immunity</keyword>
<evidence type="ECO:0000313" key="13">
    <source>
        <dbReference type="Ensembl" id="ENSOTSP00005035537.1"/>
    </source>
</evidence>
<dbReference type="InterPro" id="IPR003597">
    <property type="entry name" value="Ig_C1-set"/>
</dbReference>
<dbReference type="SMART" id="SM00407">
    <property type="entry name" value="IGc1"/>
    <property type="match status" value="1"/>
</dbReference>
<dbReference type="InterPro" id="IPR050160">
    <property type="entry name" value="MHC/Immunoglobulin"/>
</dbReference>
<keyword evidence="10" id="KW-0491">MHC II</keyword>
<feature type="domain" description="Immunoglobulin C1-set" evidence="12">
    <location>
        <begin position="121"/>
        <end position="179"/>
    </location>
</feature>
<evidence type="ECO:0000256" key="2">
    <source>
        <dbReference type="ARBA" id="ARBA00022692"/>
    </source>
</evidence>
<name>A0A8C8FIU2_ONCTS</name>
<dbReference type="PANTHER" id="PTHR19944">
    <property type="entry name" value="MHC CLASS II-RELATED"/>
    <property type="match status" value="1"/>
</dbReference>
<evidence type="ECO:0000256" key="1">
    <source>
        <dbReference type="ARBA" id="ARBA00004479"/>
    </source>
</evidence>
<dbReference type="GO" id="GO:0002504">
    <property type="term" value="P:antigen processing and presentation of peptide or polysaccharide antigen via MHC class II"/>
    <property type="evidence" value="ECO:0007669"/>
    <property type="project" value="UniProtKB-KW"/>
</dbReference>